<dbReference type="Proteomes" id="UP000309673">
    <property type="component" value="Unassembled WGS sequence"/>
</dbReference>
<reference evidence="2 3" key="1">
    <citation type="submission" date="2019-04" db="EMBL/GenBank/DDBJ databases">
        <title>Cohnella sp. nov., isolated from soil.</title>
        <authorList>
            <person name="Kim W."/>
        </authorList>
    </citation>
    <scope>NUCLEOTIDE SEQUENCE [LARGE SCALE GENOMIC DNA]</scope>
    <source>
        <strain evidence="2 3">CAU 1483</strain>
    </source>
</reference>
<name>A0A4U0F1W3_9BACL</name>
<protein>
    <submittedName>
        <fullName evidence="2">Uncharacterized protein</fullName>
    </submittedName>
</protein>
<keyword evidence="1" id="KW-0812">Transmembrane</keyword>
<feature type="transmembrane region" description="Helical" evidence="1">
    <location>
        <begin position="46"/>
        <end position="71"/>
    </location>
</feature>
<feature type="transmembrane region" description="Helical" evidence="1">
    <location>
        <begin position="139"/>
        <end position="166"/>
    </location>
</feature>
<proteinExistence type="predicted"/>
<keyword evidence="1" id="KW-1133">Transmembrane helix</keyword>
<comment type="caution">
    <text evidence="2">The sequence shown here is derived from an EMBL/GenBank/DDBJ whole genome shotgun (WGS) entry which is preliminary data.</text>
</comment>
<evidence type="ECO:0000256" key="1">
    <source>
        <dbReference type="SAM" id="Phobius"/>
    </source>
</evidence>
<feature type="transmembrane region" description="Helical" evidence="1">
    <location>
        <begin position="77"/>
        <end position="95"/>
    </location>
</feature>
<feature type="transmembrane region" description="Helical" evidence="1">
    <location>
        <begin position="209"/>
        <end position="227"/>
    </location>
</feature>
<gene>
    <name evidence="2" type="ORF">E5161_20365</name>
</gene>
<sequence>MHIFEVLLMSAALGLRHGVDWDHVAALADITGSRNGTKKNRFVLSLWYALGHESVVCLLGSAIILTAWSIPVWADHLMGKAVGVTLVVMGAAMLLSRKREEQSGHLSRGIVWFAKIRKLILRSQSENMPETFVFSKKSVFLVGIIHGIGAETPTQLLLFTTLAGVAADSAGIVAVAAFSLGLFVTHAALAAAGIWLHGGIRGFRVRFPFTMYAASLLSLILGVKYLIEAF</sequence>
<keyword evidence="1" id="KW-0472">Membrane</keyword>
<evidence type="ECO:0000313" key="3">
    <source>
        <dbReference type="Proteomes" id="UP000309673"/>
    </source>
</evidence>
<keyword evidence="3" id="KW-1185">Reference proteome</keyword>
<dbReference type="RefSeq" id="WP_136779721.1">
    <property type="nucleotide sequence ID" value="NZ_SUPK01000015.1"/>
</dbReference>
<feature type="transmembrane region" description="Helical" evidence="1">
    <location>
        <begin position="172"/>
        <end position="197"/>
    </location>
</feature>
<dbReference type="EMBL" id="SUPK01000015">
    <property type="protein sequence ID" value="TJY38260.1"/>
    <property type="molecule type" value="Genomic_DNA"/>
</dbReference>
<dbReference type="OrthoDB" id="9776706at2"/>
<dbReference type="AlphaFoldDB" id="A0A4U0F1W3"/>
<evidence type="ECO:0000313" key="2">
    <source>
        <dbReference type="EMBL" id="TJY38260.1"/>
    </source>
</evidence>
<organism evidence="2 3">
    <name type="scientific">Cohnella pontilimi</name>
    <dbReference type="NCBI Taxonomy" id="2564100"/>
    <lineage>
        <taxon>Bacteria</taxon>
        <taxon>Bacillati</taxon>
        <taxon>Bacillota</taxon>
        <taxon>Bacilli</taxon>
        <taxon>Bacillales</taxon>
        <taxon>Paenibacillaceae</taxon>
        <taxon>Cohnella</taxon>
    </lineage>
</organism>
<accession>A0A4U0F1W3</accession>